<sequence>MALLFVGYSVIFALALQPMTLSEILQTTYPLPVASLDKVLALAEYVELPQGTTLFRDDQLAQHIYVVQRGLARAFARRADREVTFWFSSVGAVLVSIRGYTEQAVSYETIELLEDSGLFRINTHALQQLYHTDVHVANWGRVMVERVWLQTEQQLIARQFRTAEERYAELLEQNPHLVQRVALGHIASYLGITQVTLSRVRTKLK</sequence>
<dbReference type="InterPro" id="IPR000595">
    <property type="entry name" value="cNMP-bd_dom"/>
</dbReference>
<comment type="caution">
    <text evidence="2">The sequence shown here is derived from an EMBL/GenBank/DDBJ whole genome shotgun (WGS) entry which is preliminary data.</text>
</comment>
<accession>A0A4Z0MR69</accession>
<reference evidence="2 3" key="1">
    <citation type="submission" date="2019-04" db="EMBL/GenBank/DDBJ databases">
        <authorList>
            <person name="Feng G."/>
            <person name="Zhang J."/>
            <person name="Zhu H."/>
        </authorList>
    </citation>
    <scope>NUCLEOTIDE SEQUENCE [LARGE SCALE GENOMIC DNA]</scope>
    <source>
        <strain evidence="2 3">JCM 19491</strain>
    </source>
</reference>
<dbReference type="EMBL" id="SRKZ01000001">
    <property type="protein sequence ID" value="TGD82333.1"/>
    <property type="molecule type" value="Genomic_DNA"/>
</dbReference>
<gene>
    <name evidence="2" type="ORF">EU557_00655</name>
</gene>
<dbReference type="AlphaFoldDB" id="A0A4Z0MR69"/>
<evidence type="ECO:0000313" key="3">
    <source>
        <dbReference type="Proteomes" id="UP000298284"/>
    </source>
</evidence>
<dbReference type="OrthoDB" id="680421at2"/>
<proteinExistence type="predicted"/>
<organism evidence="2 3">
    <name type="scientific">Hymenobacter wooponensis</name>
    <dbReference type="NCBI Taxonomy" id="1525360"/>
    <lineage>
        <taxon>Bacteria</taxon>
        <taxon>Pseudomonadati</taxon>
        <taxon>Bacteroidota</taxon>
        <taxon>Cytophagia</taxon>
        <taxon>Cytophagales</taxon>
        <taxon>Hymenobacteraceae</taxon>
        <taxon>Hymenobacter</taxon>
    </lineage>
</organism>
<feature type="domain" description="Cyclic nucleotide-binding" evidence="1">
    <location>
        <begin position="46"/>
        <end position="132"/>
    </location>
</feature>
<evidence type="ECO:0000259" key="1">
    <source>
        <dbReference type="Pfam" id="PF00027"/>
    </source>
</evidence>
<name>A0A4Z0MR69_9BACT</name>
<keyword evidence="3" id="KW-1185">Reference proteome</keyword>
<dbReference type="InterPro" id="IPR014710">
    <property type="entry name" value="RmlC-like_jellyroll"/>
</dbReference>
<dbReference type="Gene3D" id="2.60.120.10">
    <property type="entry name" value="Jelly Rolls"/>
    <property type="match status" value="1"/>
</dbReference>
<dbReference type="Proteomes" id="UP000298284">
    <property type="component" value="Unassembled WGS sequence"/>
</dbReference>
<dbReference type="InterPro" id="IPR018490">
    <property type="entry name" value="cNMP-bd_dom_sf"/>
</dbReference>
<dbReference type="SUPFAM" id="SSF51206">
    <property type="entry name" value="cAMP-binding domain-like"/>
    <property type="match status" value="1"/>
</dbReference>
<evidence type="ECO:0000313" key="2">
    <source>
        <dbReference type="EMBL" id="TGD82333.1"/>
    </source>
</evidence>
<dbReference type="Pfam" id="PF00027">
    <property type="entry name" value="cNMP_binding"/>
    <property type="match status" value="1"/>
</dbReference>
<protein>
    <submittedName>
        <fullName evidence="2">Crp/Fnr family transcriptional regulator</fullName>
    </submittedName>
</protein>